<keyword evidence="3" id="KW-1185">Reference proteome</keyword>
<dbReference type="EMBL" id="MLFT02000005">
    <property type="protein sequence ID" value="PHT48316.1"/>
    <property type="molecule type" value="Genomic_DNA"/>
</dbReference>
<proteinExistence type="predicted"/>
<feature type="region of interest" description="Disordered" evidence="1">
    <location>
        <begin position="463"/>
        <end position="485"/>
    </location>
</feature>
<accession>A0A2G2WST0</accession>
<evidence type="ECO:0000313" key="3">
    <source>
        <dbReference type="Proteomes" id="UP000224567"/>
    </source>
</evidence>
<feature type="compositionally biased region" description="Low complexity" evidence="1">
    <location>
        <begin position="1"/>
        <end position="16"/>
    </location>
</feature>
<sequence>MRFGFSSSSAPAASSPVTDDTALGTSGTASSLPFRVNFLSTLSTSDTVNITLPPKTPTVFTFPPESSSTVGSRSVSASSSPVLGDSVLGSSATFPSWLFGASGLSTASSTDKATSALPPTKTSAVFTFPSVPSLPVTSVSEKPCDSTTTHTLYSGFSSGAFASSSFVSGDTAPPWLDGGSLVSTAASTDTATMPWFTNAISSATTSAKTTSLSGSHIPPSDSLLSVTLFSSVSAIPTTVTAAAATSSLFGKASVSTSSSQSQPQSTVSAPEFVAFPACCSLEQDEVAAILASKCEKLLSCRAAGQTQGGGQNERHDSVAHSLACVATGFENTSSSKPVGDSAHRPAATAEPKLGESTLCSVPKSGAPSTSTLSVLFDSMSGSSLLRNSQPAEEQPYFPPVDLLHSTIDMWKRVVADMKTDQEVIEEGLRHFYEGINYFCLLSERLQVTTDKYNEAAKARDDTEKMNSSLKDKLAEASRKLEDSKKEKKRLENELAGAEHKITALTGEKESILRVQTILHQTISELRRELEGAGPSAIQKYKASSLYRQELMEYAAPYMGKGVKLATEKIKAKYPTFDPATYGLEMYILPPEADDQEFSLE</sequence>
<dbReference type="Proteomes" id="UP000224567">
    <property type="component" value="Unassembled WGS sequence"/>
</dbReference>
<evidence type="ECO:0000256" key="1">
    <source>
        <dbReference type="SAM" id="MobiDB-lite"/>
    </source>
</evidence>
<feature type="region of interest" description="Disordered" evidence="1">
    <location>
        <begin position="54"/>
        <end position="75"/>
    </location>
</feature>
<dbReference type="OrthoDB" id="1298865at2759"/>
<dbReference type="AlphaFoldDB" id="A0A2G2WST0"/>
<reference evidence="3" key="2">
    <citation type="journal article" date="2017" name="J. Anim. Genet.">
        <title>Multiple reference genome sequences of hot pepper reveal the massive evolution of plant disease resistance genes by retroduplication.</title>
        <authorList>
            <person name="Kim S."/>
            <person name="Park J."/>
            <person name="Yeom S.-I."/>
            <person name="Kim Y.-M."/>
            <person name="Seo E."/>
            <person name="Kim K.-T."/>
            <person name="Kim M.-S."/>
            <person name="Lee J.M."/>
            <person name="Cheong K."/>
            <person name="Shin H.-S."/>
            <person name="Kim S.-B."/>
            <person name="Han K."/>
            <person name="Lee J."/>
            <person name="Park M."/>
            <person name="Lee H.-A."/>
            <person name="Lee H.-Y."/>
            <person name="Lee Y."/>
            <person name="Oh S."/>
            <person name="Lee J.H."/>
            <person name="Choi E."/>
            <person name="Choi E."/>
            <person name="Lee S.E."/>
            <person name="Jeon J."/>
            <person name="Kim H."/>
            <person name="Choi G."/>
            <person name="Song H."/>
            <person name="Lee J."/>
            <person name="Lee S.-C."/>
            <person name="Kwon J.-K."/>
            <person name="Lee H.-Y."/>
            <person name="Koo N."/>
            <person name="Hong Y."/>
            <person name="Kim R.W."/>
            <person name="Kang W.-H."/>
            <person name="Huh J.H."/>
            <person name="Kang B.-C."/>
            <person name="Yang T.-J."/>
            <person name="Lee Y.-H."/>
            <person name="Bennetzen J.L."/>
            <person name="Choi D."/>
        </authorList>
    </citation>
    <scope>NUCLEOTIDE SEQUENCE [LARGE SCALE GENOMIC DNA]</scope>
    <source>
        <strain evidence="3">cv. PBC81</strain>
    </source>
</reference>
<protein>
    <submittedName>
        <fullName evidence="2">Uncharacterized protein</fullName>
    </submittedName>
</protein>
<gene>
    <name evidence="2" type="ORF">CQW23_12524</name>
</gene>
<comment type="caution">
    <text evidence="2">The sequence shown here is derived from an EMBL/GenBank/DDBJ whole genome shotgun (WGS) entry which is preliminary data.</text>
</comment>
<organism evidence="2 3">
    <name type="scientific">Capsicum baccatum</name>
    <name type="common">Peruvian pepper</name>
    <dbReference type="NCBI Taxonomy" id="33114"/>
    <lineage>
        <taxon>Eukaryota</taxon>
        <taxon>Viridiplantae</taxon>
        <taxon>Streptophyta</taxon>
        <taxon>Embryophyta</taxon>
        <taxon>Tracheophyta</taxon>
        <taxon>Spermatophyta</taxon>
        <taxon>Magnoliopsida</taxon>
        <taxon>eudicotyledons</taxon>
        <taxon>Gunneridae</taxon>
        <taxon>Pentapetalae</taxon>
        <taxon>asterids</taxon>
        <taxon>lamiids</taxon>
        <taxon>Solanales</taxon>
        <taxon>Solanaceae</taxon>
        <taxon>Solanoideae</taxon>
        <taxon>Capsiceae</taxon>
        <taxon>Capsicum</taxon>
    </lineage>
</organism>
<reference evidence="2 3" key="1">
    <citation type="journal article" date="2017" name="Genome Biol.">
        <title>New reference genome sequences of hot pepper reveal the massive evolution of plant disease-resistance genes by retroduplication.</title>
        <authorList>
            <person name="Kim S."/>
            <person name="Park J."/>
            <person name="Yeom S.I."/>
            <person name="Kim Y.M."/>
            <person name="Seo E."/>
            <person name="Kim K.T."/>
            <person name="Kim M.S."/>
            <person name="Lee J.M."/>
            <person name="Cheong K."/>
            <person name="Shin H.S."/>
            <person name="Kim S.B."/>
            <person name="Han K."/>
            <person name="Lee J."/>
            <person name="Park M."/>
            <person name="Lee H.A."/>
            <person name="Lee H.Y."/>
            <person name="Lee Y."/>
            <person name="Oh S."/>
            <person name="Lee J.H."/>
            <person name="Choi E."/>
            <person name="Choi E."/>
            <person name="Lee S.E."/>
            <person name="Jeon J."/>
            <person name="Kim H."/>
            <person name="Choi G."/>
            <person name="Song H."/>
            <person name="Lee J."/>
            <person name="Lee S.C."/>
            <person name="Kwon J.K."/>
            <person name="Lee H.Y."/>
            <person name="Koo N."/>
            <person name="Hong Y."/>
            <person name="Kim R.W."/>
            <person name="Kang W.H."/>
            <person name="Huh J.H."/>
            <person name="Kang B.C."/>
            <person name="Yang T.J."/>
            <person name="Lee Y.H."/>
            <person name="Bennetzen J.L."/>
            <person name="Choi D."/>
        </authorList>
    </citation>
    <scope>NUCLEOTIDE SEQUENCE [LARGE SCALE GENOMIC DNA]</scope>
    <source>
        <strain evidence="3">cv. PBC81</strain>
    </source>
</reference>
<feature type="region of interest" description="Disordered" evidence="1">
    <location>
        <begin position="332"/>
        <end position="366"/>
    </location>
</feature>
<evidence type="ECO:0000313" key="2">
    <source>
        <dbReference type="EMBL" id="PHT48316.1"/>
    </source>
</evidence>
<name>A0A2G2WST0_CAPBA</name>
<feature type="region of interest" description="Disordered" evidence="1">
    <location>
        <begin position="1"/>
        <end position="26"/>
    </location>
</feature>